<comment type="caution">
    <text evidence="1">The sequence shown here is derived from an EMBL/GenBank/DDBJ whole genome shotgun (WGS) entry which is preliminary data.</text>
</comment>
<dbReference type="AlphaFoldDB" id="A0AAD4FSV7"/>
<gene>
    <name evidence="1" type="ORF">PCIT_a0195</name>
</gene>
<dbReference type="Proteomes" id="UP000016487">
    <property type="component" value="Unassembled WGS sequence"/>
</dbReference>
<protein>
    <submittedName>
        <fullName evidence="1">Uncharacterized protein</fullName>
    </submittedName>
</protein>
<name>A0AAD4FSV7_9GAMM</name>
<evidence type="ECO:0000313" key="1">
    <source>
        <dbReference type="EMBL" id="KAF7773860.1"/>
    </source>
</evidence>
<dbReference type="EMBL" id="AHBZ03000014">
    <property type="protein sequence ID" value="KAF7773860.1"/>
    <property type="molecule type" value="Genomic_DNA"/>
</dbReference>
<sequence>MLVYFAALLYSFLIRLFGPVYGSGDALYIIGEWHSSRLLLT</sequence>
<organism evidence="1 2">
    <name type="scientific">Pseudoalteromonas citrea</name>
    <dbReference type="NCBI Taxonomy" id="43655"/>
    <lineage>
        <taxon>Bacteria</taxon>
        <taxon>Pseudomonadati</taxon>
        <taxon>Pseudomonadota</taxon>
        <taxon>Gammaproteobacteria</taxon>
        <taxon>Alteromonadales</taxon>
        <taxon>Pseudoalteromonadaceae</taxon>
        <taxon>Pseudoalteromonas</taxon>
    </lineage>
</organism>
<evidence type="ECO:0000313" key="2">
    <source>
        <dbReference type="Proteomes" id="UP000016487"/>
    </source>
</evidence>
<reference evidence="1" key="1">
    <citation type="journal article" date="2012" name="J. Bacteriol.">
        <title>Genome sequences of type strains of seven species of the marine bacterium Pseudoalteromonas.</title>
        <authorList>
            <person name="Xie B.B."/>
            <person name="Shu Y.L."/>
            <person name="Qin Q.L."/>
            <person name="Rong J.C."/>
            <person name="Zhang X.Y."/>
            <person name="Chen X.L."/>
            <person name="Shi M."/>
            <person name="He H.L."/>
            <person name="Zhou B.C."/>
            <person name="Zhang Y.Z."/>
        </authorList>
    </citation>
    <scope>NUCLEOTIDE SEQUENCE</scope>
    <source>
        <strain evidence="1">DSM 8771</strain>
    </source>
</reference>
<proteinExistence type="predicted"/>
<reference evidence="1" key="2">
    <citation type="submission" date="2015-03" db="EMBL/GenBank/DDBJ databases">
        <title>Genome sequence of Pseudoalteromonas citrea.</title>
        <authorList>
            <person name="Xie B.-B."/>
            <person name="Rong J.-C."/>
            <person name="Qin Q.-L."/>
            <person name="Zhang Y.-Z."/>
        </authorList>
    </citation>
    <scope>NUCLEOTIDE SEQUENCE</scope>
    <source>
        <strain evidence="1">DSM 8771</strain>
    </source>
</reference>
<accession>A0AAD4FSV7</accession>